<evidence type="ECO:0000256" key="3">
    <source>
        <dbReference type="ARBA" id="ARBA00023180"/>
    </source>
</evidence>
<feature type="domain" description="Ig-like" evidence="6">
    <location>
        <begin position="506"/>
        <end position="592"/>
    </location>
</feature>
<dbReference type="PANTHER" id="PTHR11738:SF184">
    <property type="entry name" value="ALPHA-1B-GLYCOPROTEIN"/>
    <property type="match status" value="1"/>
</dbReference>
<dbReference type="OMA" id="WMASTTS"/>
<dbReference type="SMART" id="SM00409">
    <property type="entry name" value="IG"/>
    <property type="match status" value="3"/>
</dbReference>
<dbReference type="Gene3D" id="2.60.40.10">
    <property type="entry name" value="Immunoglobulins"/>
    <property type="match status" value="5"/>
</dbReference>
<organism evidence="7 8">
    <name type="scientific">Callithrix jacchus</name>
    <name type="common">White-tufted-ear marmoset</name>
    <name type="synonym">Simia Jacchus</name>
    <dbReference type="NCBI Taxonomy" id="9483"/>
    <lineage>
        <taxon>Eukaryota</taxon>
        <taxon>Metazoa</taxon>
        <taxon>Chordata</taxon>
        <taxon>Craniata</taxon>
        <taxon>Vertebrata</taxon>
        <taxon>Euteleostomi</taxon>
        <taxon>Mammalia</taxon>
        <taxon>Eutheria</taxon>
        <taxon>Euarchontoglires</taxon>
        <taxon>Primates</taxon>
        <taxon>Haplorrhini</taxon>
        <taxon>Platyrrhini</taxon>
        <taxon>Cebidae</taxon>
        <taxon>Callitrichinae</taxon>
        <taxon>Callithrix</taxon>
        <taxon>Callithrix</taxon>
    </lineage>
</organism>
<feature type="region of interest" description="Disordered" evidence="5">
    <location>
        <begin position="1"/>
        <end position="29"/>
    </location>
</feature>
<dbReference type="PROSITE" id="PS50835">
    <property type="entry name" value="IG_LIKE"/>
    <property type="match status" value="1"/>
</dbReference>
<dbReference type="CDD" id="cd16843">
    <property type="entry name" value="IgC2_D1_D2_LILR_KIR_like"/>
    <property type="match status" value="1"/>
</dbReference>
<evidence type="ECO:0000256" key="4">
    <source>
        <dbReference type="ARBA" id="ARBA00023319"/>
    </source>
</evidence>
<evidence type="ECO:0000256" key="1">
    <source>
        <dbReference type="ARBA" id="ARBA00022737"/>
    </source>
</evidence>
<dbReference type="Pfam" id="PF00047">
    <property type="entry name" value="ig"/>
    <property type="match status" value="1"/>
</dbReference>
<dbReference type="InterPro" id="IPR007110">
    <property type="entry name" value="Ig-like_dom"/>
</dbReference>
<keyword evidence="8" id="KW-1185">Reference proteome</keyword>
<dbReference type="Proteomes" id="UP000008225">
    <property type="component" value="Chromosome 22"/>
</dbReference>
<dbReference type="AlphaFoldDB" id="A0A8I3WZA2"/>
<dbReference type="InterPro" id="IPR003599">
    <property type="entry name" value="Ig_sub"/>
</dbReference>
<dbReference type="SMART" id="SM00408">
    <property type="entry name" value="IGc2"/>
    <property type="match status" value="3"/>
</dbReference>
<name>A0A8I3WZA2_CALJA</name>
<evidence type="ECO:0000313" key="7">
    <source>
        <dbReference type="Ensembl" id="ENSCJAP00000092544.1"/>
    </source>
</evidence>
<evidence type="ECO:0000313" key="8">
    <source>
        <dbReference type="Proteomes" id="UP000008225"/>
    </source>
</evidence>
<dbReference type="SUPFAM" id="SSF48726">
    <property type="entry name" value="Immunoglobulin"/>
    <property type="match status" value="5"/>
</dbReference>
<proteinExistence type="predicted"/>
<dbReference type="FunFam" id="2.60.40.10:FF:000033">
    <property type="entry name" value="Killer cell immunoglobulin-like receptor"/>
    <property type="match status" value="3"/>
</dbReference>
<feature type="region of interest" description="Disordered" evidence="5">
    <location>
        <begin position="635"/>
        <end position="659"/>
    </location>
</feature>
<keyword evidence="3" id="KW-0325">Glycoprotein</keyword>
<dbReference type="Pfam" id="PF13895">
    <property type="entry name" value="Ig_2"/>
    <property type="match status" value="1"/>
</dbReference>
<dbReference type="Ensembl" id="ENSCJAT00000142144.1">
    <property type="protein sequence ID" value="ENSCJAP00000092544.1"/>
    <property type="gene ID" value="ENSCJAG00000000314.5"/>
</dbReference>
<dbReference type="GeneTree" id="ENSGT01150000286974"/>
<accession>A0A8I3WZA2</accession>
<protein>
    <submittedName>
        <fullName evidence="7">Alpha-1-B glycoprotein</fullName>
    </submittedName>
</protein>
<dbReference type="InterPro" id="IPR036179">
    <property type="entry name" value="Ig-like_dom_sf"/>
</dbReference>
<dbReference type="InterPro" id="IPR013151">
    <property type="entry name" value="Immunoglobulin_dom"/>
</dbReference>
<sequence>MLVLPLPSGKVKHGKRSVPEAPPHPPPPSLGALLLQTLTPDTHCTRVSVTIMSMLVAFLLLWGLSRGPVTEAATFFETQPLLWAESKSPLEPSAEVTLTCQARLETVNFQLFKNGVAQEPVHLDAPAIKHQFLLTGDTQGRYRCRSGLSRGWTRLSELLELTGPKSLPPPWLSVKPVSWITPGLNTTAVCRGGLRGVTFLLRREGDHEFLEMSEAQEDVEATFPVHRAGNYSCSYQTHVAGTSSEPSDTVTIKELVPGPGSWPHSCLCLMVAKEFGQRMPKDWKGGPGAVAHASNLNSLGGGASPPPPALRLDRESTQVLRPGSKATFTCVAPLSGVEFQLRRGEKELLVPRSSTSPDRIFFHLNEVALGDGGHYTCRYQLRDNQNGWSADSEPAELILSDERLPAPVFTAEPASPNPEPGTRVRLRCLAPLEGARFALVREDRGGRRVHRFQSPAGTEAHFELRNISVADSANYSCVYVDLEPPFSGSAPSARLELRVDGPPPRPQLRATWSGAVLAGRDAVLRCEGTIPDVTFELLREGETKAVETVYTREASANLALIFVGPQHAGNYRCRYRSWWPNTFESELSDPVELLVTDTSHNQMNEDAEHQGDGESILVTETEQGAGREVPMIAASQSQCPGPGSGSGTAQGFKLVRRHP</sequence>
<keyword evidence="4" id="KW-0393">Immunoglobulin domain</keyword>
<reference evidence="7 8" key="1">
    <citation type="submission" date="2009-03" db="EMBL/GenBank/DDBJ databases">
        <authorList>
            <person name="Warren W."/>
            <person name="Ye L."/>
            <person name="Minx P."/>
            <person name="Worley K."/>
            <person name="Gibbs R."/>
            <person name="Wilson R.K."/>
        </authorList>
    </citation>
    <scope>NUCLEOTIDE SEQUENCE [LARGE SCALE GENOMIC DNA]</scope>
</reference>
<keyword evidence="2" id="KW-1015">Disulfide bond</keyword>
<dbReference type="GO" id="GO:0002764">
    <property type="term" value="P:immune response-regulating signaling pathway"/>
    <property type="evidence" value="ECO:0007669"/>
    <property type="project" value="TreeGrafter"/>
</dbReference>
<dbReference type="InterPro" id="IPR050412">
    <property type="entry name" value="Ig-like_Receptors_ImmuneReg"/>
</dbReference>
<dbReference type="PANTHER" id="PTHR11738">
    <property type="entry name" value="MHC CLASS I NK CELL RECEPTOR"/>
    <property type="match status" value="1"/>
</dbReference>
<dbReference type="GO" id="GO:0007166">
    <property type="term" value="P:cell surface receptor signaling pathway"/>
    <property type="evidence" value="ECO:0007669"/>
    <property type="project" value="UniProtKB-ARBA"/>
</dbReference>
<evidence type="ECO:0000259" key="6">
    <source>
        <dbReference type="PROSITE" id="PS50835"/>
    </source>
</evidence>
<evidence type="ECO:0000256" key="2">
    <source>
        <dbReference type="ARBA" id="ARBA00023157"/>
    </source>
</evidence>
<reference evidence="7" key="2">
    <citation type="submission" date="2025-08" db="UniProtKB">
        <authorList>
            <consortium name="Ensembl"/>
        </authorList>
    </citation>
    <scope>IDENTIFICATION</scope>
</reference>
<feature type="compositionally biased region" description="Pro residues" evidence="5">
    <location>
        <begin position="20"/>
        <end position="29"/>
    </location>
</feature>
<dbReference type="InterPro" id="IPR003598">
    <property type="entry name" value="Ig_sub2"/>
</dbReference>
<dbReference type="GO" id="GO:0005576">
    <property type="term" value="C:extracellular region"/>
    <property type="evidence" value="ECO:0007669"/>
    <property type="project" value="Ensembl"/>
</dbReference>
<dbReference type="FunFam" id="2.60.40.10:FF:002341">
    <property type="entry name" value="Alpha-1-B glycoprotein"/>
    <property type="match status" value="1"/>
</dbReference>
<evidence type="ECO:0000256" key="5">
    <source>
        <dbReference type="SAM" id="MobiDB-lite"/>
    </source>
</evidence>
<dbReference type="InterPro" id="IPR013783">
    <property type="entry name" value="Ig-like_fold"/>
</dbReference>
<reference evidence="7" key="3">
    <citation type="submission" date="2025-09" db="UniProtKB">
        <authorList>
            <consortium name="Ensembl"/>
        </authorList>
    </citation>
    <scope>IDENTIFICATION</scope>
</reference>
<gene>
    <name evidence="7" type="primary">A1BG</name>
</gene>
<keyword evidence="1" id="KW-0677">Repeat</keyword>